<dbReference type="AlphaFoldDB" id="A0A1F7U254"/>
<sequence>MADVKTKIQPCIFMTELIAGFLVQKIGILPVKKIIEKILSSELSHAFKYSQEGVKIGAQCADFGERLKRLHDELYEFSETFLGIHLARDIWIKAIFEVRREFGDDIMSKLVKDGLVPLIVSAHGITFVGTA</sequence>
<evidence type="ECO:0000313" key="2">
    <source>
        <dbReference type="Proteomes" id="UP000176303"/>
    </source>
</evidence>
<organism evidence="1 2">
    <name type="scientific">Candidatus Uhrbacteria bacterium RIFCSPHIGHO2_02_FULL_57_19</name>
    <dbReference type="NCBI Taxonomy" id="1802391"/>
    <lineage>
        <taxon>Bacteria</taxon>
        <taxon>Candidatus Uhriibacteriota</taxon>
    </lineage>
</organism>
<dbReference type="STRING" id="1802391.A3D72_01470"/>
<dbReference type="EMBL" id="MGDZ01000067">
    <property type="protein sequence ID" value="OGL72321.1"/>
    <property type="molecule type" value="Genomic_DNA"/>
</dbReference>
<reference evidence="1 2" key="1">
    <citation type="journal article" date="2016" name="Nat. Commun.">
        <title>Thousands of microbial genomes shed light on interconnected biogeochemical processes in an aquifer system.</title>
        <authorList>
            <person name="Anantharaman K."/>
            <person name="Brown C.T."/>
            <person name="Hug L.A."/>
            <person name="Sharon I."/>
            <person name="Castelle C.J."/>
            <person name="Probst A.J."/>
            <person name="Thomas B.C."/>
            <person name="Singh A."/>
            <person name="Wilkins M.J."/>
            <person name="Karaoz U."/>
            <person name="Brodie E.L."/>
            <person name="Williams K.H."/>
            <person name="Hubbard S.S."/>
            <person name="Banfield J.F."/>
        </authorList>
    </citation>
    <scope>NUCLEOTIDE SEQUENCE [LARGE SCALE GENOMIC DNA]</scope>
</reference>
<evidence type="ECO:0000313" key="1">
    <source>
        <dbReference type="EMBL" id="OGL72321.1"/>
    </source>
</evidence>
<gene>
    <name evidence="1" type="ORF">A3D72_01470</name>
</gene>
<proteinExistence type="predicted"/>
<dbReference type="Proteomes" id="UP000176303">
    <property type="component" value="Unassembled WGS sequence"/>
</dbReference>
<protein>
    <submittedName>
        <fullName evidence="1">Uncharacterized protein</fullName>
    </submittedName>
</protein>
<comment type="caution">
    <text evidence="1">The sequence shown here is derived from an EMBL/GenBank/DDBJ whole genome shotgun (WGS) entry which is preliminary data.</text>
</comment>
<accession>A0A1F7U254</accession>
<name>A0A1F7U254_9BACT</name>